<dbReference type="GO" id="GO:0006412">
    <property type="term" value="P:translation"/>
    <property type="evidence" value="ECO:0007669"/>
    <property type="project" value="TreeGrafter"/>
</dbReference>
<dbReference type="PANTHER" id="PTHR45782">
    <property type="entry name" value="MITOCHONDRIAL RIBOSOME-ASSOCIATED GTPASE 1"/>
    <property type="match status" value="1"/>
</dbReference>
<evidence type="ECO:0000256" key="4">
    <source>
        <dbReference type="PIRNR" id="PIRNR006230"/>
    </source>
</evidence>
<keyword evidence="4" id="KW-0963">Cytoplasm</keyword>
<evidence type="ECO:0000256" key="3">
    <source>
        <dbReference type="ARBA" id="ARBA00023134"/>
    </source>
</evidence>
<comment type="similarity">
    <text evidence="4">Belongs to the TRAFAC class YlqF/YawG GTPase family. MTG1 subfamily.</text>
</comment>
<dbReference type="InterPro" id="IPR019991">
    <property type="entry name" value="GTP-bd_ribosome_bgen"/>
</dbReference>
<dbReference type="PIRSF" id="PIRSF006230">
    <property type="entry name" value="MG442"/>
    <property type="match status" value="1"/>
</dbReference>
<feature type="binding site" evidence="5">
    <location>
        <begin position="130"/>
        <end position="135"/>
    </location>
    <ligand>
        <name>GTP</name>
        <dbReference type="ChEBI" id="CHEBI:37565"/>
    </ligand>
</feature>
<gene>
    <name evidence="7" type="primary">ylqF</name>
    <name evidence="7" type="ORF">ESZ91_05775</name>
</gene>
<comment type="function">
    <text evidence="4">Required for a late step of 50S ribosomal subunit assembly. Has GTPase activity.</text>
</comment>
<dbReference type="NCBIfam" id="TIGR03596">
    <property type="entry name" value="GTPase_YlqF"/>
    <property type="match status" value="1"/>
</dbReference>
<protein>
    <recommendedName>
        <fullName evidence="1 4">Ribosome biogenesis GTPase A</fullName>
    </recommendedName>
</protein>
<reference evidence="7 8" key="1">
    <citation type="journal article" date="2019" name="Gut">
        <title>Antibiotics-induced monodominance of a novel gut bacterial order.</title>
        <authorList>
            <person name="Hildebrand F."/>
            <person name="Moitinho-Silva L."/>
            <person name="Blasche S."/>
            <person name="Jahn M.T."/>
            <person name="Gossmann T.I."/>
            <person name="Heuerta-Cepas J."/>
            <person name="Hercog R."/>
            <person name="Luetge M."/>
            <person name="Bahram M."/>
            <person name="Pryszlak A."/>
            <person name="Alves R.J."/>
            <person name="Waszak S.M."/>
            <person name="Zhu A."/>
            <person name="Ye L."/>
            <person name="Costea P.I."/>
            <person name="Aalvink S."/>
            <person name="Belzer C."/>
            <person name="Forslund S.K."/>
            <person name="Sunagawa S."/>
            <person name="Hentschel U."/>
            <person name="Merten C."/>
            <person name="Patil K.R."/>
            <person name="Benes V."/>
            <person name="Bork P."/>
        </authorList>
    </citation>
    <scope>NUCLEOTIDE SEQUENCE [LARGE SCALE GENOMIC DNA]</scope>
    <source>
        <strain evidence="7 8">HDS1380</strain>
    </source>
</reference>
<accession>A0A4Q2KBD8</accession>
<evidence type="ECO:0000259" key="6">
    <source>
        <dbReference type="Pfam" id="PF01926"/>
    </source>
</evidence>
<dbReference type="SUPFAM" id="SSF52540">
    <property type="entry name" value="P-loop containing nucleoside triphosphate hydrolases"/>
    <property type="match status" value="1"/>
</dbReference>
<feature type="binding site" evidence="5">
    <location>
        <position position="173"/>
    </location>
    <ligand>
        <name>GTP</name>
        <dbReference type="ChEBI" id="CHEBI:37565"/>
    </ligand>
</feature>
<dbReference type="InterPro" id="IPR023179">
    <property type="entry name" value="GTP-bd_ortho_bundle_sf"/>
</dbReference>
<dbReference type="CDD" id="cd01856">
    <property type="entry name" value="YlqF"/>
    <property type="match status" value="1"/>
</dbReference>
<dbReference type="GO" id="GO:0005737">
    <property type="term" value="C:cytoplasm"/>
    <property type="evidence" value="ECO:0007669"/>
    <property type="project" value="UniProtKB-SubCell"/>
</dbReference>
<dbReference type="PRINTS" id="PR00326">
    <property type="entry name" value="GTP1OBG"/>
</dbReference>
<proteinExistence type="inferred from homology"/>
<sequence length="286" mass="31640">MKHIQWFPGHMTKAMRMMEDSVKLCDGVLVILDARAPAATYNKNLKKLFGNKPVLYVLNKSDLADEGRAKGFCALIERGGAYALPLCATDSSAAKRVGAKISSMLSEKHRKDEEKGMRRPDRLMVAGIPNTGKSTVINALSGAKRAITGDKAGVTRGKQWIRCAGFELLDTPGTMPPSFENQYLARHLAFIGCINDDILDFGDLSIELLGELSRLCPEKLTERYGISDFSAPLAMLEQLCKRRGFILRGGEFDYERGAKALVDDFRKGRIGRITLESPEEYENFGV</sequence>
<dbReference type="OrthoDB" id="9779790at2"/>
<dbReference type="Gene3D" id="1.10.1580.10">
    <property type="match status" value="1"/>
</dbReference>
<keyword evidence="8" id="KW-1185">Reference proteome</keyword>
<evidence type="ECO:0000313" key="8">
    <source>
        <dbReference type="Proteomes" id="UP000291269"/>
    </source>
</evidence>
<evidence type="ECO:0000256" key="5">
    <source>
        <dbReference type="PIRSR" id="PIRSR006230-1"/>
    </source>
</evidence>
<dbReference type="GO" id="GO:0003924">
    <property type="term" value="F:GTPase activity"/>
    <property type="evidence" value="ECO:0007669"/>
    <property type="project" value="TreeGrafter"/>
</dbReference>
<feature type="domain" description="G" evidence="6">
    <location>
        <begin position="123"/>
        <end position="180"/>
    </location>
</feature>
<dbReference type="GO" id="GO:0005525">
    <property type="term" value="F:GTP binding"/>
    <property type="evidence" value="ECO:0007669"/>
    <property type="project" value="UniProtKB-KW"/>
</dbReference>
<dbReference type="EMBL" id="SDOZ01000002">
    <property type="protein sequence ID" value="RXZ61895.1"/>
    <property type="molecule type" value="Genomic_DNA"/>
</dbReference>
<dbReference type="InterPro" id="IPR016478">
    <property type="entry name" value="GTPase_MTG1"/>
</dbReference>
<dbReference type="Pfam" id="PF01926">
    <property type="entry name" value="MMR_HSR1"/>
    <property type="match status" value="1"/>
</dbReference>
<dbReference type="InterPro" id="IPR027417">
    <property type="entry name" value="P-loop_NTPase"/>
</dbReference>
<dbReference type="AlphaFoldDB" id="A0A4Q2KBD8"/>
<comment type="caution">
    <text evidence="7">The sequence shown here is derived from an EMBL/GenBank/DDBJ whole genome shotgun (WGS) entry which is preliminary data.</text>
</comment>
<name>A0A4Q2KBD8_9FIRM</name>
<evidence type="ECO:0000256" key="1">
    <source>
        <dbReference type="ARBA" id="ARBA00014898"/>
    </source>
</evidence>
<organism evidence="7 8">
    <name type="scientific">Candidatus Borkfalkia ceftriaxoniphila</name>
    <dbReference type="NCBI Taxonomy" id="2508949"/>
    <lineage>
        <taxon>Bacteria</taxon>
        <taxon>Bacillati</taxon>
        <taxon>Bacillota</taxon>
        <taxon>Clostridia</taxon>
        <taxon>Christensenellales</taxon>
        <taxon>Christensenellaceae</taxon>
        <taxon>Candidatus Borkfalkia</taxon>
    </lineage>
</organism>
<dbReference type="PANTHER" id="PTHR45782:SF4">
    <property type="entry name" value="MITOCHONDRIAL RIBOSOME-ASSOCIATED GTPASE 1"/>
    <property type="match status" value="1"/>
</dbReference>
<comment type="subcellular location">
    <subcellularLocation>
        <location evidence="4">Cytoplasm</location>
    </subcellularLocation>
</comment>
<keyword evidence="2 4" id="KW-0547">Nucleotide-binding</keyword>
<dbReference type="Proteomes" id="UP000291269">
    <property type="component" value="Unassembled WGS sequence"/>
</dbReference>
<dbReference type="Gene3D" id="3.40.50.300">
    <property type="entry name" value="P-loop containing nucleotide triphosphate hydrolases"/>
    <property type="match status" value="1"/>
</dbReference>
<keyword evidence="3 4" id="KW-0342">GTP-binding</keyword>
<evidence type="ECO:0000313" key="7">
    <source>
        <dbReference type="EMBL" id="RXZ61895.1"/>
    </source>
</evidence>
<feature type="binding site" evidence="5">
    <location>
        <begin position="59"/>
        <end position="62"/>
    </location>
    <ligand>
        <name>GTP</name>
        <dbReference type="ChEBI" id="CHEBI:37565"/>
    </ligand>
</feature>
<dbReference type="InterPro" id="IPR006073">
    <property type="entry name" value="GTP-bd"/>
</dbReference>
<evidence type="ECO:0000256" key="2">
    <source>
        <dbReference type="ARBA" id="ARBA00022741"/>
    </source>
</evidence>
<dbReference type="RefSeq" id="WP_129225026.1">
    <property type="nucleotide sequence ID" value="NZ_SDOZ01000002.1"/>
</dbReference>